<dbReference type="EMBL" id="CP056775">
    <property type="protein sequence ID" value="QRR01052.1"/>
    <property type="molecule type" value="Genomic_DNA"/>
</dbReference>
<proteinExistence type="predicted"/>
<keyword evidence="3" id="KW-1185">Reference proteome</keyword>
<evidence type="ECO:0000313" key="3">
    <source>
        <dbReference type="Proteomes" id="UP000612680"/>
    </source>
</evidence>
<feature type="region of interest" description="Disordered" evidence="1">
    <location>
        <begin position="1"/>
        <end position="96"/>
    </location>
</feature>
<evidence type="ECO:0000256" key="1">
    <source>
        <dbReference type="SAM" id="MobiDB-lite"/>
    </source>
</evidence>
<evidence type="ECO:0000313" key="2">
    <source>
        <dbReference type="EMBL" id="QRR01052.1"/>
    </source>
</evidence>
<name>A0ABX7I4Q0_9BACT</name>
<feature type="compositionally biased region" description="Acidic residues" evidence="1">
    <location>
        <begin position="38"/>
        <end position="74"/>
    </location>
</feature>
<sequence>MARERGEPAILDTSKPIIEPPVFPDYPQNTQQTRSVADDPDLVSKEDDEEDEDEDLDEDLDESVNDEFDEDVTDVAEPTVFKDEEFLDEDDEEDDF</sequence>
<dbReference type="RefSeq" id="WP_204662976.1">
    <property type="nucleotide sequence ID" value="NZ_CP056775.1"/>
</dbReference>
<protein>
    <submittedName>
        <fullName evidence="2">Uncharacterized protein</fullName>
    </submittedName>
</protein>
<feature type="compositionally biased region" description="Acidic residues" evidence="1">
    <location>
        <begin position="85"/>
        <end position="96"/>
    </location>
</feature>
<organism evidence="2 3">
    <name type="scientific">Dyadobacter sandarakinus</name>
    <dbReference type="NCBI Taxonomy" id="2747268"/>
    <lineage>
        <taxon>Bacteria</taxon>
        <taxon>Pseudomonadati</taxon>
        <taxon>Bacteroidota</taxon>
        <taxon>Cytophagia</taxon>
        <taxon>Cytophagales</taxon>
        <taxon>Spirosomataceae</taxon>
        <taxon>Dyadobacter</taxon>
    </lineage>
</organism>
<gene>
    <name evidence="2" type="ORF">HWI92_09120</name>
</gene>
<accession>A0ABX7I4Q0</accession>
<dbReference type="Proteomes" id="UP000612680">
    <property type="component" value="Chromosome"/>
</dbReference>
<reference evidence="2 3" key="1">
    <citation type="submission" date="2020-06" db="EMBL/GenBank/DDBJ databases">
        <title>Dyadobacter sandarakinus sp. nov., isolated from the soil of the Arctic Yellow River Station.</title>
        <authorList>
            <person name="Zhang Y."/>
            <person name="Peng F."/>
        </authorList>
    </citation>
    <scope>NUCLEOTIDE SEQUENCE [LARGE SCALE GENOMIC DNA]</scope>
    <source>
        <strain evidence="2 3">Q3-56</strain>
    </source>
</reference>